<proteinExistence type="inferred from homology"/>
<dbReference type="InterPro" id="IPR025166">
    <property type="entry name" value="Integrase_DNA_bind_dom"/>
</dbReference>
<dbReference type="InterPro" id="IPR010998">
    <property type="entry name" value="Integrase_recombinase_N"/>
</dbReference>
<keyword evidence="8" id="KW-1185">Reference proteome</keyword>
<dbReference type="SUPFAM" id="SSF56349">
    <property type="entry name" value="DNA breaking-rejoining enzymes"/>
    <property type="match status" value="1"/>
</dbReference>
<dbReference type="InterPro" id="IPR013762">
    <property type="entry name" value="Integrase-like_cat_sf"/>
</dbReference>
<gene>
    <name evidence="7" type="ORF">BKK50_10210</name>
</gene>
<dbReference type="InterPro" id="IPR050808">
    <property type="entry name" value="Phage_Integrase"/>
</dbReference>
<feature type="domain" description="Tyr recombinase" evidence="6">
    <location>
        <begin position="227"/>
        <end position="403"/>
    </location>
</feature>
<dbReference type="AlphaFoldDB" id="A0A1V3IFW5"/>
<dbReference type="Proteomes" id="UP000189433">
    <property type="component" value="Unassembled WGS sequence"/>
</dbReference>
<evidence type="ECO:0000256" key="4">
    <source>
        <dbReference type="ARBA" id="ARBA00023172"/>
    </source>
</evidence>
<protein>
    <submittedName>
        <fullName evidence="7">Preprotein translocase</fullName>
    </submittedName>
</protein>
<accession>A0A1V3IFW5</accession>
<evidence type="ECO:0000256" key="5">
    <source>
        <dbReference type="SAM" id="MobiDB-lite"/>
    </source>
</evidence>
<dbReference type="InterPro" id="IPR002104">
    <property type="entry name" value="Integrase_catalytic"/>
</dbReference>
<sequence length="421" mass="48458">MARLKAGLTNTQAEKAKPKTNSKGQLVTNELADGKGLWLFVFPANNKAWYFRYDKPITKKRTKFKMGDYPAISIAQARSMREEYRSLLAQGIDPQEAKAQAQTQAEQEQHRQRENTFYRWAEKWKENKQKRVLPDTMQKNWRRLEKYLFDELGAYQVEQIDPPTLIKALEPLARIKDRKTGAKDSDTLRRVLRLTNEVLTFAKNSGAIPYNPCLDVKDTYHFAGESHHPHIMPEELPALMSDLALARALPITKSLILFQLLTMTRPSEASGAKWREIDLTDNVWTIPPERMKMRTAHKIPLSSQAVAILRYLHPITGRSEFVFRSNIQGKNSTNMQSINRAIRNMGYKGKQVAHSLRSIGSTYLNSLLVNGDVVERCLSHCERNSVRAAYNHTDYFEQRIPVMQQWGDYVEQCAQGTDLFK</sequence>
<organism evidence="7 8">
    <name type="scientific">Rodentibacter rarus</name>
    <dbReference type="NCBI Taxonomy" id="1908260"/>
    <lineage>
        <taxon>Bacteria</taxon>
        <taxon>Pseudomonadati</taxon>
        <taxon>Pseudomonadota</taxon>
        <taxon>Gammaproteobacteria</taxon>
        <taxon>Pasteurellales</taxon>
        <taxon>Pasteurellaceae</taxon>
        <taxon>Rodentibacter</taxon>
    </lineage>
</organism>
<dbReference type="Gene3D" id="3.30.160.390">
    <property type="entry name" value="Integrase, DNA-binding domain"/>
    <property type="match status" value="1"/>
</dbReference>
<evidence type="ECO:0000259" key="6">
    <source>
        <dbReference type="PROSITE" id="PS51898"/>
    </source>
</evidence>
<evidence type="ECO:0000256" key="1">
    <source>
        <dbReference type="ARBA" id="ARBA00008857"/>
    </source>
</evidence>
<feature type="compositionally biased region" description="Polar residues" evidence="5">
    <location>
        <begin position="8"/>
        <end position="22"/>
    </location>
</feature>
<name>A0A1V3IFW5_9PAST</name>
<dbReference type="RefSeq" id="WP_077417796.1">
    <property type="nucleotide sequence ID" value="NZ_MLHI01000078.1"/>
</dbReference>
<keyword evidence="3" id="KW-0238">DNA-binding</keyword>
<dbReference type="InterPro" id="IPR038488">
    <property type="entry name" value="Integrase_DNA-bd_sf"/>
</dbReference>
<feature type="region of interest" description="Disordered" evidence="5">
    <location>
        <begin position="1"/>
        <end position="22"/>
    </location>
</feature>
<dbReference type="Pfam" id="PF22022">
    <property type="entry name" value="Phage_int_M"/>
    <property type="match status" value="1"/>
</dbReference>
<comment type="similarity">
    <text evidence="1">Belongs to the 'phage' integrase family.</text>
</comment>
<dbReference type="PANTHER" id="PTHR30629:SF6">
    <property type="entry name" value="PROPHAGE INTEGRASE INTA-RELATED"/>
    <property type="match status" value="1"/>
</dbReference>
<comment type="caution">
    <text evidence="7">The sequence shown here is derived from an EMBL/GenBank/DDBJ whole genome shotgun (WGS) entry which is preliminary data.</text>
</comment>
<dbReference type="EMBL" id="MLHJ01000116">
    <property type="protein sequence ID" value="OOF39814.1"/>
    <property type="molecule type" value="Genomic_DNA"/>
</dbReference>
<dbReference type="Pfam" id="PF00589">
    <property type="entry name" value="Phage_integrase"/>
    <property type="match status" value="1"/>
</dbReference>
<dbReference type="GO" id="GO:0006310">
    <property type="term" value="P:DNA recombination"/>
    <property type="evidence" value="ECO:0007669"/>
    <property type="project" value="UniProtKB-KW"/>
</dbReference>
<reference evidence="7 8" key="1">
    <citation type="submission" date="2016-10" db="EMBL/GenBank/DDBJ databases">
        <title>Rodentibacter gen. nov. and new species.</title>
        <authorList>
            <person name="Christensen H."/>
        </authorList>
    </citation>
    <scope>NUCLEOTIDE SEQUENCE [LARGE SCALE GENOMIC DNA]</scope>
    <source>
        <strain evidence="7 8">CCUG17206</strain>
    </source>
</reference>
<evidence type="ECO:0000313" key="8">
    <source>
        <dbReference type="Proteomes" id="UP000189433"/>
    </source>
</evidence>
<dbReference type="Gene3D" id="1.10.443.10">
    <property type="entry name" value="Intergrase catalytic core"/>
    <property type="match status" value="1"/>
</dbReference>
<dbReference type="CDD" id="cd00801">
    <property type="entry name" value="INT_P4_C"/>
    <property type="match status" value="1"/>
</dbReference>
<dbReference type="PROSITE" id="PS51898">
    <property type="entry name" value="TYR_RECOMBINASE"/>
    <property type="match status" value="1"/>
</dbReference>
<evidence type="ECO:0000313" key="7">
    <source>
        <dbReference type="EMBL" id="OOF39814.1"/>
    </source>
</evidence>
<dbReference type="InterPro" id="IPR053876">
    <property type="entry name" value="Phage_int_M"/>
</dbReference>
<dbReference type="Pfam" id="PF13356">
    <property type="entry name" value="Arm-DNA-bind_3"/>
    <property type="match status" value="1"/>
</dbReference>
<dbReference type="OrthoDB" id="9795573at2"/>
<dbReference type="PANTHER" id="PTHR30629">
    <property type="entry name" value="PROPHAGE INTEGRASE"/>
    <property type="match status" value="1"/>
</dbReference>
<dbReference type="GO" id="GO:0015074">
    <property type="term" value="P:DNA integration"/>
    <property type="evidence" value="ECO:0007669"/>
    <property type="project" value="UniProtKB-KW"/>
</dbReference>
<evidence type="ECO:0000256" key="2">
    <source>
        <dbReference type="ARBA" id="ARBA00022908"/>
    </source>
</evidence>
<dbReference type="InterPro" id="IPR011010">
    <property type="entry name" value="DNA_brk_join_enz"/>
</dbReference>
<dbReference type="Gene3D" id="1.10.150.130">
    <property type="match status" value="1"/>
</dbReference>
<dbReference type="GO" id="GO:0003677">
    <property type="term" value="F:DNA binding"/>
    <property type="evidence" value="ECO:0007669"/>
    <property type="project" value="UniProtKB-KW"/>
</dbReference>
<evidence type="ECO:0000256" key="3">
    <source>
        <dbReference type="ARBA" id="ARBA00023125"/>
    </source>
</evidence>
<keyword evidence="2" id="KW-0229">DNA integration</keyword>
<keyword evidence="4" id="KW-0233">DNA recombination</keyword>